<evidence type="ECO:0000256" key="2">
    <source>
        <dbReference type="ARBA" id="ARBA00022448"/>
    </source>
</evidence>
<dbReference type="InterPro" id="IPR017871">
    <property type="entry name" value="ABC_transporter-like_CS"/>
</dbReference>
<dbReference type="SUPFAM" id="SSF90123">
    <property type="entry name" value="ABC transporter transmembrane region"/>
    <property type="match status" value="1"/>
</dbReference>
<evidence type="ECO:0000256" key="1">
    <source>
        <dbReference type="ARBA" id="ARBA00004651"/>
    </source>
</evidence>
<evidence type="ECO:0000256" key="8">
    <source>
        <dbReference type="ARBA" id="ARBA00023136"/>
    </source>
</evidence>
<feature type="transmembrane region" description="Helical" evidence="9">
    <location>
        <begin position="274"/>
        <end position="297"/>
    </location>
</feature>
<dbReference type="SUPFAM" id="SSF52540">
    <property type="entry name" value="P-loop containing nucleoside triphosphate hydrolases"/>
    <property type="match status" value="1"/>
</dbReference>
<reference evidence="13" key="1">
    <citation type="submission" date="2016-10" db="EMBL/GenBank/DDBJ databases">
        <authorList>
            <person name="Varghese N."/>
            <person name="Submissions S."/>
        </authorList>
    </citation>
    <scope>NUCLEOTIDE SEQUENCE [LARGE SCALE GENOMIC DNA]</scope>
    <source>
        <strain evidence="13">ATCC 35263</strain>
    </source>
</reference>
<dbReference type="Gene3D" id="1.20.1560.10">
    <property type="entry name" value="ABC transporter type 1, transmembrane domain"/>
    <property type="match status" value="1"/>
</dbReference>
<accession>A0A1H6FWA7</accession>
<keyword evidence="8 9" id="KW-0472">Membrane</keyword>
<evidence type="ECO:0000313" key="12">
    <source>
        <dbReference type="EMBL" id="SEH14084.1"/>
    </source>
</evidence>
<dbReference type="SMART" id="SM00382">
    <property type="entry name" value="AAA"/>
    <property type="match status" value="1"/>
</dbReference>
<dbReference type="STRING" id="29539.SAMN02745716_1493"/>
<proteinExistence type="predicted"/>
<keyword evidence="6 12" id="KW-0067">ATP-binding</keyword>
<evidence type="ECO:0000256" key="6">
    <source>
        <dbReference type="ARBA" id="ARBA00022840"/>
    </source>
</evidence>
<dbReference type="PROSITE" id="PS50929">
    <property type="entry name" value="ABC_TM1F"/>
    <property type="match status" value="1"/>
</dbReference>
<feature type="transmembrane region" description="Helical" evidence="9">
    <location>
        <begin position="239"/>
        <end position="262"/>
    </location>
</feature>
<evidence type="ECO:0000256" key="4">
    <source>
        <dbReference type="ARBA" id="ARBA00022692"/>
    </source>
</evidence>
<dbReference type="AlphaFoldDB" id="A0A1H6FWA7"/>
<evidence type="ECO:0000313" key="13">
    <source>
        <dbReference type="Proteomes" id="UP000222056"/>
    </source>
</evidence>
<dbReference type="GO" id="GO:0015421">
    <property type="term" value="F:ABC-type oligopeptide transporter activity"/>
    <property type="evidence" value="ECO:0007669"/>
    <property type="project" value="TreeGrafter"/>
</dbReference>
<dbReference type="OrthoDB" id="9806127at2"/>
<evidence type="ECO:0000256" key="5">
    <source>
        <dbReference type="ARBA" id="ARBA00022741"/>
    </source>
</evidence>
<dbReference type="RefSeq" id="WP_093117801.1">
    <property type="nucleotide sequence ID" value="NZ_FNWJ01000002.1"/>
</dbReference>
<sequence>MRTFRRLLGFLRPYRLAVAASVVLACGALAAGVAIPTLIGRAVDDIRTGGGRLTTYGLAIAGLACARLALSVSRRLVAGRVSLRVELDLRDRLYEHLQRLEVGFFDRAQVGQLVSRATVDLQAIRFFLGYGLVFAVQSVVTLLAALAVMLWASPLLTAAVLWPAPLLVLVAARYGRRNRPASQEVQQRMAELAAEAEQSLSGVRVIKVYAAEAVRSRRFRSAAERVYDQAMLSTRLRAFYSPLIAFLPQLGLATLLLVGSRAVPSGAVTLGEFVAFYGYSVVLAGPLRMLGMVLGMAQRAVAAGNRVFELLDRGPQLPEPTSPVPVRKVRGALEFQRVWFGYERGRPLLRGLDLRVEAGATIALVGPTGAGKSTIGMLAARLYDPERGAVLLDGVDVRRLSTRELRRTVVLVGEDGHLFSDSLRANVAYARPDASDEQVLAALAWAGADELVEQLPEGLDTRLGERGYRLSGGQRQRVALARALLAAPRVLVLDDALSHVDPATERRIARRLRETSGDRTMLIVSHRPTLLELADEIVLISDGRVSARGAFPELLARSPRLAELVSTSGASVARTAVS</sequence>
<feature type="domain" description="ABC transporter" evidence="10">
    <location>
        <begin position="333"/>
        <end position="567"/>
    </location>
</feature>
<feature type="transmembrane region" description="Helical" evidence="9">
    <location>
        <begin position="155"/>
        <end position="174"/>
    </location>
</feature>
<dbReference type="PROSITE" id="PS00211">
    <property type="entry name" value="ABC_TRANSPORTER_1"/>
    <property type="match status" value="1"/>
</dbReference>
<keyword evidence="4 9" id="KW-0812">Transmembrane</keyword>
<keyword evidence="13" id="KW-1185">Reference proteome</keyword>
<name>A0A1H6FWA7_THEAL</name>
<organism evidence="12 13">
    <name type="scientific">Thermoleophilum album</name>
    <dbReference type="NCBI Taxonomy" id="29539"/>
    <lineage>
        <taxon>Bacteria</taxon>
        <taxon>Bacillati</taxon>
        <taxon>Actinomycetota</taxon>
        <taxon>Thermoleophilia</taxon>
        <taxon>Thermoleophilales</taxon>
        <taxon>Thermoleophilaceae</taxon>
        <taxon>Thermoleophilum</taxon>
    </lineage>
</organism>
<keyword evidence="5" id="KW-0547">Nucleotide-binding</keyword>
<feature type="domain" description="ABC transmembrane type-1" evidence="11">
    <location>
        <begin position="19"/>
        <end position="299"/>
    </location>
</feature>
<evidence type="ECO:0000259" key="10">
    <source>
        <dbReference type="PROSITE" id="PS50893"/>
    </source>
</evidence>
<evidence type="ECO:0000259" key="11">
    <source>
        <dbReference type="PROSITE" id="PS50929"/>
    </source>
</evidence>
<dbReference type="PANTHER" id="PTHR43394:SF1">
    <property type="entry name" value="ATP-BINDING CASSETTE SUB-FAMILY B MEMBER 10, MITOCHONDRIAL"/>
    <property type="match status" value="1"/>
</dbReference>
<dbReference type="InterPro" id="IPR003439">
    <property type="entry name" value="ABC_transporter-like_ATP-bd"/>
</dbReference>
<dbReference type="InterPro" id="IPR027417">
    <property type="entry name" value="P-loop_NTPase"/>
</dbReference>
<dbReference type="CDD" id="cd18543">
    <property type="entry name" value="ABC_6TM_Rv0194_D1_like"/>
    <property type="match status" value="1"/>
</dbReference>
<dbReference type="FunFam" id="3.40.50.300:FF:000299">
    <property type="entry name" value="ABC transporter ATP-binding protein/permease"/>
    <property type="match status" value="1"/>
</dbReference>
<dbReference type="InterPro" id="IPR003593">
    <property type="entry name" value="AAA+_ATPase"/>
</dbReference>
<gene>
    <name evidence="12" type="ORF">SAMN02745716_1493</name>
</gene>
<dbReference type="InterPro" id="IPR039421">
    <property type="entry name" value="Type_1_exporter"/>
</dbReference>
<dbReference type="Gene3D" id="3.40.50.300">
    <property type="entry name" value="P-loop containing nucleotide triphosphate hydrolases"/>
    <property type="match status" value="1"/>
</dbReference>
<dbReference type="PROSITE" id="PS51257">
    <property type="entry name" value="PROKAR_LIPOPROTEIN"/>
    <property type="match status" value="1"/>
</dbReference>
<dbReference type="Pfam" id="PF00005">
    <property type="entry name" value="ABC_tran"/>
    <property type="match status" value="1"/>
</dbReference>
<evidence type="ECO:0000256" key="3">
    <source>
        <dbReference type="ARBA" id="ARBA00022475"/>
    </source>
</evidence>
<keyword evidence="7 9" id="KW-1133">Transmembrane helix</keyword>
<feature type="transmembrane region" description="Helical" evidence="9">
    <location>
        <begin position="126"/>
        <end position="149"/>
    </location>
</feature>
<comment type="subcellular location">
    <subcellularLocation>
        <location evidence="1">Cell membrane</location>
        <topology evidence="1">Multi-pass membrane protein</topology>
    </subcellularLocation>
</comment>
<dbReference type="GO" id="GO:0016887">
    <property type="term" value="F:ATP hydrolysis activity"/>
    <property type="evidence" value="ECO:0007669"/>
    <property type="project" value="InterPro"/>
</dbReference>
<dbReference type="InterPro" id="IPR011527">
    <property type="entry name" value="ABC1_TM_dom"/>
</dbReference>
<dbReference type="Proteomes" id="UP000222056">
    <property type="component" value="Unassembled WGS sequence"/>
</dbReference>
<dbReference type="GO" id="GO:0005524">
    <property type="term" value="F:ATP binding"/>
    <property type="evidence" value="ECO:0007669"/>
    <property type="project" value="UniProtKB-KW"/>
</dbReference>
<keyword evidence="2" id="KW-0813">Transport</keyword>
<evidence type="ECO:0000256" key="9">
    <source>
        <dbReference type="SAM" id="Phobius"/>
    </source>
</evidence>
<dbReference type="Pfam" id="PF00664">
    <property type="entry name" value="ABC_membrane"/>
    <property type="match status" value="1"/>
</dbReference>
<dbReference type="PANTHER" id="PTHR43394">
    <property type="entry name" value="ATP-DEPENDENT PERMEASE MDL1, MITOCHONDRIAL"/>
    <property type="match status" value="1"/>
</dbReference>
<protein>
    <submittedName>
        <fullName evidence="12">ATP-binding cassette, subfamily B</fullName>
    </submittedName>
</protein>
<dbReference type="EMBL" id="FNWJ01000002">
    <property type="protein sequence ID" value="SEH14084.1"/>
    <property type="molecule type" value="Genomic_DNA"/>
</dbReference>
<dbReference type="InterPro" id="IPR036640">
    <property type="entry name" value="ABC1_TM_sf"/>
</dbReference>
<keyword evidence="3" id="KW-1003">Cell membrane</keyword>
<dbReference type="GO" id="GO:0005886">
    <property type="term" value="C:plasma membrane"/>
    <property type="evidence" value="ECO:0007669"/>
    <property type="project" value="UniProtKB-SubCell"/>
</dbReference>
<feature type="transmembrane region" description="Helical" evidence="9">
    <location>
        <begin position="54"/>
        <end position="70"/>
    </location>
</feature>
<dbReference type="PROSITE" id="PS50893">
    <property type="entry name" value="ABC_TRANSPORTER_2"/>
    <property type="match status" value="1"/>
</dbReference>
<evidence type="ECO:0000256" key="7">
    <source>
        <dbReference type="ARBA" id="ARBA00022989"/>
    </source>
</evidence>